<dbReference type="GO" id="GO:0005615">
    <property type="term" value="C:extracellular space"/>
    <property type="evidence" value="ECO:0007669"/>
    <property type="project" value="TreeGrafter"/>
</dbReference>
<evidence type="ECO:0000256" key="2">
    <source>
        <dbReference type="ARBA" id="ARBA00022525"/>
    </source>
</evidence>
<reference evidence="10" key="3">
    <citation type="submission" date="2025-09" db="UniProtKB">
        <authorList>
            <consortium name="Ensembl"/>
        </authorList>
    </citation>
    <scope>IDENTIFICATION</scope>
</reference>
<keyword evidence="5" id="KW-0677">Repeat</keyword>
<dbReference type="PROSITE" id="PS51461">
    <property type="entry name" value="NC1_FIB"/>
    <property type="match status" value="1"/>
</dbReference>
<dbReference type="SUPFAM" id="SSF49899">
    <property type="entry name" value="Concanavalin A-like lectins/glucanases"/>
    <property type="match status" value="1"/>
</dbReference>
<keyword evidence="3" id="KW-0272">Extracellular matrix</keyword>
<organism evidence="10 11">
    <name type="scientific">Sparus aurata</name>
    <name type="common">Gilthead sea bream</name>
    <dbReference type="NCBI Taxonomy" id="8175"/>
    <lineage>
        <taxon>Eukaryota</taxon>
        <taxon>Metazoa</taxon>
        <taxon>Chordata</taxon>
        <taxon>Craniata</taxon>
        <taxon>Vertebrata</taxon>
        <taxon>Euteleostomi</taxon>
        <taxon>Actinopterygii</taxon>
        <taxon>Neopterygii</taxon>
        <taxon>Teleostei</taxon>
        <taxon>Neoteleostei</taxon>
        <taxon>Acanthomorphata</taxon>
        <taxon>Eupercaria</taxon>
        <taxon>Spariformes</taxon>
        <taxon>Sparidae</taxon>
        <taxon>Sparus</taxon>
    </lineage>
</organism>
<keyword evidence="4" id="KW-0732">Signal</keyword>
<feature type="compositionally biased region" description="Basic and acidic residues" evidence="8">
    <location>
        <begin position="795"/>
        <end position="804"/>
    </location>
</feature>
<dbReference type="Gene3D" id="2.60.120.200">
    <property type="match status" value="1"/>
</dbReference>
<evidence type="ECO:0000313" key="11">
    <source>
        <dbReference type="Proteomes" id="UP000472265"/>
    </source>
</evidence>
<dbReference type="InterPro" id="IPR008160">
    <property type="entry name" value="Collagen"/>
</dbReference>
<proteinExistence type="predicted"/>
<evidence type="ECO:0000256" key="6">
    <source>
        <dbReference type="ARBA" id="ARBA00023119"/>
    </source>
</evidence>
<dbReference type="SMART" id="SM00038">
    <property type="entry name" value="COLFI"/>
    <property type="match status" value="1"/>
</dbReference>
<feature type="region of interest" description="Disordered" evidence="8">
    <location>
        <begin position="565"/>
        <end position="884"/>
    </location>
</feature>
<dbReference type="FunCoup" id="A0A671XMP9">
    <property type="interactions" value="668"/>
</dbReference>
<feature type="domain" description="Fibrillar collagen NC1" evidence="9">
    <location>
        <begin position="935"/>
        <end position="1135"/>
    </location>
</feature>
<feature type="compositionally biased region" description="Basic and acidic residues" evidence="8">
    <location>
        <begin position="713"/>
        <end position="725"/>
    </location>
</feature>
<evidence type="ECO:0000259" key="9">
    <source>
        <dbReference type="PROSITE" id="PS51461"/>
    </source>
</evidence>
<dbReference type="Pfam" id="PF01391">
    <property type="entry name" value="Collagen"/>
    <property type="match status" value="4"/>
</dbReference>
<reference evidence="10" key="2">
    <citation type="submission" date="2025-08" db="UniProtKB">
        <authorList>
            <consortium name="Ensembl"/>
        </authorList>
    </citation>
    <scope>IDENTIFICATION</scope>
</reference>
<feature type="compositionally biased region" description="Basic and acidic residues" evidence="8">
    <location>
        <begin position="566"/>
        <end position="590"/>
    </location>
</feature>
<dbReference type="FunFam" id="2.60.120.200:FF:000085">
    <property type="entry name" value="collagen alpha-1(XXVII) chain isoform X1"/>
    <property type="match status" value="1"/>
</dbReference>
<dbReference type="GO" id="GO:0031012">
    <property type="term" value="C:extracellular matrix"/>
    <property type="evidence" value="ECO:0007669"/>
    <property type="project" value="TreeGrafter"/>
</dbReference>
<feature type="compositionally biased region" description="Low complexity" evidence="8">
    <location>
        <begin position="863"/>
        <end position="875"/>
    </location>
</feature>
<feature type="compositionally biased region" description="Basic and acidic residues" evidence="8">
    <location>
        <begin position="604"/>
        <end position="622"/>
    </location>
</feature>
<evidence type="ECO:0000256" key="5">
    <source>
        <dbReference type="ARBA" id="ARBA00022737"/>
    </source>
</evidence>
<protein>
    <submittedName>
        <fullName evidence="10">Collagen, type XXVII, alpha 1b</fullName>
    </submittedName>
</protein>
<reference evidence="10" key="1">
    <citation type="submission" date="2021-04" db="EMBL/GenBank/DDBJ databases">
        <authorList>
            <consortium name="Wellcome Sanger Institute Data Sharing"/>
        </authorList>
    </citation>
    <scope>NUCLEOTIDE SEQUENCE [LARGE SCALE GENOMIC DNA]</scope>
</reference>
<dbReference type="GeneTree" id="ENSGT00940000162727"/>
<feature type="compositionally biased region" description="Polar residues" evidence="8">
    <location>
        <begin position="281"/>
        <end position="293"/>
    </location>
</feature>
<name>A0A671XMP9_SPAAU</name>
<dbReference type="GO" id="GO:0030198">
    <property type="term" value="P:extracellular matrix organization"/>
    <property type="evidence" value="ECO:0007669"/>
    <property type="project" value="TreeGrafter"/>
</dbReference>
<dbReference type="FunFam" id="2.60.120.1000:FF:000003">
    <property type="entry name" value="Collagen alpha-1(XXVII) chain B"/>
    <property type="match status" value="1"/>
</dbReference>
<dbReference type="InParanoid" id="A0A671XMP9"/>
<feature type="compositionally biased region" description="Low complexity" evidence="8">
    <location>
        <begin position="437"/>
        <end position="449"/>
    </location>
</feature>
<evidence type="ECO:0000256" key="1">
    <source>
        <dbReference type="ARBA" id="ARBA00004498"/>
    </source>
</evidence>
<feature type="compositionally biased region" description="Low complexity" evidence="8">
    <location>
        <begin position="457"/>
        <end position="470"/>
    </location>
</feature>
<keyword evidence="2" id="KW-0964">Secreted</keyword>
<evidence type="ECO:0000313" key="10">
    <source>
        <dbReference type="Ensembl" id="ENSSAUP00010052453.1"/>
    </source>
</evidence>
<dbReference type="InterPro" id="IPR013320">
    <property type="entry name" value="ConA-like_dom_sf"/>
</dbReference>
<feature type="compositionally biased region" description="Basic and acidic residues" evidence="8">
    <location>
        <begin position="689"/>
        <end position="701"/>
    </location>
</feature>
<comment type="subcellular location">
    <subcellularLocation>
        <location evidence="1">Secreted</location>
        <location evidence="1">Extracellular space</location>
        <location evidence="1">Extracellular matrix</location>
    </subcellularLocation>
</comment>
<feature type="region of interest" description="Disordered" evidence="8">
    <location>
        <begin position="436"/>
        <end position="485"/>
    </location>
</feature>
<dbReference type="AlphaFoldDB" id="A0A671XMP9"/>
<dbReference type="InterPro" id="IPR048287">
    <property type="entry name" value="TSPN-like_N"/>
</dbReference>
<keyword evidence="11" id="KW-1185">Reference proteome</keyword>
<keyword evidence="7" id="KW-0325">Glycoprotein</keyword>
<feature type="compositionally biased region" description="Gly residues" evidence="8">
    <location>
        <begin position="853"/>
        <end position="862"/>
    </location>
</feature>
<dbReference type="Proteomes" id="UP000472265">
    <property type="component" value="Chromosome 5"/>
</dbReference>
<evidence type="ECO:0000256" key="4">
    <source>
        <dbReference type="ARBA" id="ARBA00022729"/>
    </source>
</evidence>
<keyword evidence="6" id="KW-0176">Collagen</keyword>
<dbReference type="Pfam" id="PF01410">
    <property type="entry name" value="COLFI"/>
    <property type="match status" value="2"/>
</dbReference>
<dbReference type="Gene3D" id="2.60.120.1000">
    <property type="match status" value="2"/>
</dbReference>
<dbReference type="OMA" id="AQNYCDY"/>
<feature type="region of interest" description="Disordered" evidence="8">
    <location>
        <begin position="258"/>
        <end position="312"/>
    </location>
</feature>
<dbReference type="PANTHER" id="PTHR24023:SF987">
    <property type="entry name" value="COLLAGEN ALPHA-1(XXIV) CHAIN"/>
    <property type="match status" value="1"/>
</dbReference>
<feature type="compositionally biased region" description="Polar residues" evidence="8">
    <location>
        <begin position="258"/>
        <end position="267"/>
    </location>
</feature>
<dbReference type="GO" id="GO:0005581">
    <property type="term" value="C:collagen trimer"/>
    <property type="evidence" value="ECO:0007669"/>
    <property type="project" value="UniProtKB-KW"/>
</dbReference>
<accession>A0A671XMP9</accession>
<feature type="compositionally biased region" description="Polar residues" evidence="8">
    <location>
        <begin position="818"/>
        <end position="833"/>
    </location>
</feature>
<dbReference type="SMART" id="SM00210">
    <property type="entry name" value="TSPN"/>
    <property type="match status" value="1"/>
</dbReference>
<feature type="compositionally biased region" description="Low complexity" evidence="8">
    <location>
        <begin position="843"/>
        <end position="852"/>
    </location>
</feature>
<sequence length="1135" mass="119171">GSTISGARSIPNGIIPFKSGFILTPRARIQVPLRTVIPATYNSTNISLVLSLSVHRINSAFLFSVLSKKRKVQLGVQFVPGKVLVHVGHRSSVSFDYDVHDGQWHSLALDIQGHQVFFHTSCGQKSVHADLHSKRQEALDAEGSFLLGKMNHNSVPFEGAICQFDIYPSAKAAHNYCDYIKKQCRESDTYRPVFPPLLPLFPMDPNITVTQITPLSLTEISEKAQRPTLALTDESFRTTILVPVDRLESPFEFPTQTATTSLTISVTPPNPKPTSHDSARKNTNQGDTHNSQKPFVKSMDLPSSTRPSEMKPNLHTTAAVTQGTVASKKPEPKVTSVQDVKPTSLIPVTPAATDGFQTFDLEPTQFSLLAGPPGLKGEPGPPCKHPPASIWLHNYPVSLCAQGFPGDFGERGPPGPDGNPVSEMICGLLPVMSQGFPGDIGPPGENGPEGPKGKQGIRGLPGPRGIPGLQGDEGPVGPAGPAGLEVSADWMSPAAQLENTITQLSFSIHTQHRKACLCTSAPCVSHNTKGCDWFRQGPPGKAGDRGLPGEPGEKVKMIIYLFDSSQGDKGDAGPEGTTGDRGEIGLKGKEGPPGPPGLVGVRGPEGKPGKIGERGKQGEKGSKGHQGHLGETGPIGEEGEIGFVGQKGARGTIGPVGAPGRMGQQGDPGLSGYEGHMGPQGPLGPPGPKGEKGEQGDDSKADGPTGPQGDRGPPGDRGERGEPGDPGHLGQIGFDGKRGEAGAPGLPGDPGPKGQPGPKGSKGDQGPEGPPGPRGVVGREGLEGPPGMDGLPGKDGTKGVKGEQGEDGGEGLIGKPGQQGNTGVTGLPGSQGSFGPKGERGLPGQTGAPGKKGAAGGMGLPGKQGDPGPKGQPGDTGEQGFSGVFGLFGPKGPPGDIGPAGIQGPKGPREITLIIMPLFMSNYQRMDMPMLDQGTEILKTLQHLSTLIQSLKNPLGTRDNPARICRDLYNCEQRMYDGTYWIDPNLGCAADTIEVTCNFTGGGQTCLKPITVSKLEIGVGRIQMNFIHLLSTEAVQHITIHCLNTPVWAAGPSLQPSYRAVSFKAWTGEKIQAGDLLEPLIPRDDCWIKDGRWHQTHFIFQTQDPNLLPIVDVYNLPTTEPGARYHLEVGPVCFL</sequence>
<dbReference type="InterPro" id="IPR000885">
    <property type="entry name" value="Fib_collagen_C"/>
</dbReference>
<evidence type="ECO:0000256" key="7">
    <source>
        <dbReference type="ARBA" id="ARBA00023180"/>
    </source>
</evidence>
<dbReference type="GO" id="GO:0030020">
    <property type="term" value="F:extracellular matrix structural constituent conferring tensile strength"/>
    <property type="evidence" value="ECO:0007669"/>
    <property type="project" value="TreeGrafter"/>
</dbReference>
<dbReference type="InterPro" id="IPR050149">
    <property type="entry name" value="Collagen_superfamily"/>
</dbReference>
<evidence type="ECO:0000256" key="8">
    <source>
        <dbReference type="SAM" id="MobiDB-lite"/>
    </source>
</evidence>
<dbReference type="Ensembl" id="ENSSAUT00010055146.1">
    <property type="protein sequence ID" value="ENSSAUP00010052453.1"/>
    <property type="gene ID" value="ENSSAUG00010021748.1"/>
</dbReference>
<evidence type="ECO:0000256" key="3">
    <source>
        <dbReference type="ARBA" id="ARBA00022530"/>
    </source>
</evidence>
<dbReference type="PANTHER" id="PTHR24023">
    <property type="entry name" value="COLLAGEN ALPHA"/>
    <property type="match status" value="1"/>
</dbReference>
<feature type="compositionally biased region" description="Low complexity" evidence="8">
    <location>
        <begin position="702"/>
        <end position="711"/>
    </location>
</feature>